<evidence type="ECO:0008006" key="3">
    <source>
        <dbReference type="Google" id="ProtNLM"/>
    </source>
</evidence>
<keyword evidence="1" id="KW-0472">Membrane</keyword>
<dbReference type="EMBL" id="DQWS01000221">
    <property type="protein sequence ID" value="HDD53578.1"/>
    <property type="molecule type" value="Genomic_DNA"/>
</dbReference>
<accession>A0A7C0YBS3</accession>
<name>A0A7C0YBS3_9BACT</name>
<organism evidence="2">
    <name type="scientific">Thermosulfidibacter takaii</name>
    <dbReference type="NCBI Taxonomy" id="412593"/>
    <lineage>
        <taxon>Bacteria</taxon>
        <taxon>Pseudomonadati</taxon>
        <taxon>Thermosulfidibacterota</taxon>
        <taxon>Thermosulfidibacteria</taxon>
        <taxon>Thermosulfidibacterales</taxon>
        <taxon>Thermosulfidibacteraceae</taxon>
    </lineage>
</organism>
<dbReference type="AlphaFoldDB" id="A0A7C0YBS3"/>
<dbReference type="Proteomes" id="UP000885690">
    <property type="component" value="Unassembled WGS sequence"/>
</dbReference>
<feature type="transmembrane region" description="Helical" evidence="1">
    <location>
        <begin position="286"/>
        <end position="311"/>
    </location>
</feature>
<sequence>MHLSFHLYITTLAKVAVMVFGGVILGKVLEEKGWTRSFRHFTRPILRGAHLPLCCEGALITALVSGFAGDALLSLHYRDQELTPKQVVLASMILNLPLLLSFVPLLVGIVYPLTGWVGLAYLGTQITASLGLMMVAMGIGRSTFPPTTDEVVRDGEEGPEPTILQVLKNATLEAAKVTFRILIIAGPVMGLVFYLVNTGFFQSFQKNLASYIHFPGLSPQALAVTAAHALHIAGGAAVAGGLLKATLVTPKEAILAMVLGNAVGTPFRSLRMALPRYLALYPPRLAITIILCTQGIRVFMVLTLYFLILWLW</sequence>
<comment type="caution">
    <text evidence="2">The sequence shown here is derived from an EMBL/GenBank/DDBJ whole genome shotgun (WGS) entry which is preliminary data.</text>
</comment>
<gene>
    <name evidence="2" type="ORF">ENF32_05890</name>
</gene>
<feature type="transmembrane region" description="Helical" evidence="1">
    <location>
        <begin position="119"/>
        <end position="139"/>
    </location>
</feature>
<reference evidence="2" key="1">
    <citation type="journal article" date="2020" name="mSystems">
        <title>Genome- and Community-Level Interaction Insights into Carbon Utilization and Element Cycling Functions of Hydrothermarchaeota in Hydrothermal Sediment.</title>
        <authorList>
            <person name="Zhou Z."/>
            <person name="Liu Y."/>
            <person name="Xu W."/>
            <person name="Pan J."/>
            <person name="Luo Z.H."/>
            <person name="Li M."/>
        </authorList>
    </citation>
    <scope>NUCLEOTIDE SEQUENCE [LARGE SCALE GENOMIC DNA]</scope>
    <source>
        <strain evidence="2">HyVt-115</strain>
    </source>
</reference>
<keyword evidence="1" id="KW-1133">Transmembrane helix</keyword>
<feature type="transmembrane region" description="Helical" evidence="1">
    <location>
        <begin position="87"/>
        <end position="113"/>
    </location>
</feature>
<evidence type="ECO:0000256" key="1">
    <source>
        <dbReference type="SAM" id="Phobius"/>
    </source>
</evidence>
<keyword evidence="1" id="KW-0812">Transmembrane</keyword>
<feature type="transmembrane region" description="Helical" evidence="1">
    <location>
        <begin position="7"/>
        <end position="29"/>
    </location>
</feature>
<feature type="transmembrane region" description="Helical" evidence="1">
    <location>
        <begin position="221"/>
        <end position="242"/>
    </location>
</feature>
<dbReference type="PANTHER" id="PTHR38139:SF1">
    <property type="entry name" value="NUCLEOSIDE TRANSPORTER_FEOB GTPASE GATE DOMAIN-CONTAINING PROTEIN"/>
    <property type="match status" value="1"/>
</dbReference>
<feature type="transmembrane region" description="Helical" evidence="1">
    <location>
        <begin position="177"/>
        <end position="201"/>
    </location>
</feature>
<feature type="transmembrane region" description="Helical" evidence="1">
    <location>
        <begin position="49"/>
        <end position="75"/>
    </location>
</feature>
<evidence type="ECO:0000313" key="2">
    <source>
        <dbReference type="EMBL" id="HDD53578.1"/>
    </source>
</evidence>
<dbReference type="InterPro" id="IPR038880">
    <property type="entry name" value="MJ0871-like"/>
</dbReference>
<proteinExistence type="predicted"/>
<protein>
    <recommendedName>
        <fullName evidence="3">Nucleoside recognition protein</fullName>
    </recommendedName>
</protein>
<dbReference type="PANTHER" id="PTHR38139">
    <property type="entry name" value="GATE DOMAIN-CONTAINING PROTEIN"/>
    <property type="match status" value="1"/>
</dbReference>